<dbReference type="SUPFAM" id="SSF51735">
    <property type="entry name" value="NAD(P)-binding Rossmann-fold domains"/>
    <property type="match status" value="1"/>
</dbReference>
<evidence type="ECO:0000256" key="1">
    <source>
        <dbReference type="ARBA" id="ARBA00006484"/>
    </source>
</evidence>
<dbReference type="OMA" id="QITARCY"/>
<evidence type="ECO:0000256" key="3">
    <source>
        <dbReference type="SAM" id="MobiDB-lite"/>
    </source>
</evidence>
<dbReference type="AlphaFoldDB" id="A0A0S4IWT0"/>
<protein>
    <submittedName>
        <fullName evidence="4">Short chain dehydrogenase, putative</fullName>
    </submittedName>
</protein>
<keyword evidence="2" id="KW-0560">Oxidoreductase</keyword>
<accession>A0A0S4IWT0</accession>
<evidence type="ECO:0000313" key="4">
    <source>
        <dbReference type="EMBL" id="CUG32684.1"/>
    </source>
</evidence>
<reference evidence="5" key="1">
    <citation type="submission" date="2015-09" db="EMBL/GenBank/DDBJ databases">
        <authorList>
            <consortium name="Pathogen Informatics"/>
        </authorList>
    </citation>
    <scope>NUCLEOTIDE SEQUENCE [LARGE SCALE GENOMIC DNA]</scope>
    <source>
        <strain evidence="5">Lake Konstanz</strain>
    </source>
</reference>
<dbReference type="EMBL" id="CYKH01000751">
    <property type="protein sequence ID" value="CUG32684.1"/>
    <property type="molecule type" value="Genomic_DNA"/>
</dbReference>
<dbReference type="InterPro" id="IPR002347">
    <property type="entry name" value="SDR_fam"/>
</dbReference>
<proteinExistence type="inferred from homology"/>
<feature type="compositionally biased region" description="Low complexity" evidence="3">
    <location>
        <begin position="35"/>
        <end position="68"/>
    </location>
</feature>
<dbReference type="PRINTS" id="PR00081">
    <property type="entry name" value="GDHRDH"/>
</dbReference>
<keyword evidence="5" id="KW-1185">Reference proteome</keyword>
<feature type="region of interest" description="Disordered" evidence="3">
    <location>
        <begin position="35"/>
        <end position="70"/>
    </location>
</feature>
<name>A0A0S4IWT0_BODSA</name>
<evidence type="ECO:0000256" key="2">
    <source>
        <dbReference type="ARBA" id="ARBA00023002"/>
    </source>
</evidence>
<gene>
    <name evidence="4" type="ORF">BSAL_77720</name>
</gene>
<dbReference type="PANTHER" id="PTHR24320:SF79">
    <property type="entry name" value="DEHYDROGENASE, PUTATIVE-RELATED"/>
    <property type="match status" value="1"/>
</dbReference>
<dbReference type="InterPro" id="IPR036291">
    <property type="entry name" value="NAD(P)-bd_dom_sf"/>
</dbReference>
<dbReference type="VEuPathDB" id="TriTrypDB:BSAL_77720"/>
<dbReference type="Gene3D" id="3.40.50.720">
    <property type="entry name" value="NAD(P)-binding Rossmann-like Domain"/>
    <property type="match status" value="1"/>
</dbReference>
<dbReference type="Proteomes" id="UP000051952">
    <property type="component" value="Unassembled WGS sequence"/>
</dbReference>
<dbReference type="Pfam" id="PF00106">
    <property type="entry name" value="adh_short"/>
    <property type="match status" value="1"/>
</dbReference>
<sequence>MRRYTSTGPSSRLVAAVTNLQQGVLSVQRCSSATETPAAATTTTASAATPSSSSSKKQSSSAASPSQQVHKLSSNVGDASTLIVEDVPYSMLSNWAFKVVHARRYLLPAIVGGVAYTTLPSLVAAGTLSTMHCVTMACVFAVIQRLSVRGAANSIQKDLRGTNYIVTGGTSGIGLAVAEQLLRMGASVCIVSKPGKEAATTKYLISNGAPPEAIQQQVSFVNADFSDQAEVALAIQKLKQKYPSGFNGLVNCAGVFTEVPKATKQNVEEHIAINFLAPFHLTEGLLPIIRKASGARIVYVTCAAHHGVRRNNVVQQRMTLMPTPDGRSLTSRCYSASKLGNIFHAKNLANRRYEGVSFGDQSKESKLRPFSVCTVDPGTANTNLDRSVEPFLGRSGIAQAFRSLYGKDSYEASQTIMKCLLQDSIENGGHYYECRLTPSGISRMANSPREMEDVCKWAKHKLDRFMGA</sequence>
<dbReference type="OrthoDB" id="191139at2759"/>
<organism evidence="4 5">
    <name type="scientific">Bodo saltans</name>
    <name type="common">Flagellated protozoan</name>
    <dbReference type="NCBI Taxonomy" id="75058"/>
    <lineage>
        <taxon>Eukaryota</taxon>
        <taxon>Discoba</taxon>
        <taxon>Euglenozoa</taxon>
        <taxon>Kinetoplastea</taxon>
        <taxon>Metakinetoplastina</taxon>
        <taxon>Eubodonida</taxon>
        <taxon>Bodonidae</taxon>
        <taxon>Bodo</taxon>
    </lineage>
</organism>
<dbReference type="PANTHER" id="PTHR24320">
    <property type="entry name" value="RETINOL DEHYDROGENASE"/>
    <property type="match status" value="1"/>
</dbReference>
<dbReference type="GO" id="GO:0016491">
    <property type="term" value="F:oxidoreductase activity"/>
    <property type="evidence" value="ECO:0007669"/>
    <property type="project" value="UniProtKB-KW"/>
</dbReference>
<comment type="similarity">
    <text evidence="1">Belongs to the short-chain dehydrogenases/reductases (SDR) family.</text>
</comment>
<evidence type="ECO:0000313" key="5">
    <source>
        <dbReference type="Proteomes" id="UP000051952"/>
    </source>
</evidence>